<dbReference type="GO" id="GO:0080032">
    <property type="term" value="F:methyl jasmonate esterase activity"/>
    <property type="evidence" value="ECO:0007669"/>
    <property type="project" value="TreeGrafter"/>
</dbReference>
<reference evidence="5 6" key="1">
    <citation type="journal article" date="2020" name="bioRxiv">
        <title>Sequence and annotation of 42 cannabis genomes reveals extensive copy number variation in cannabinoid synthesis and pathogen resistance genes.</title>
        <authorList>
            <person name="Mckernan K.J."/>
            <person name="Helbert Y."/>
            <person name="Kane L.T."/>
            <person name="Ebling H."/>
            <person name="Zhang L."/>
            <person name="Liu B."/>
            <person name="Eaton Z."/>
            <person name="Mclaughlin S."/>
            <person name="Kingan S."/>
            <person name="Baybayan P."/>
            <person name="Concepcion G."/>
            <person name="Jordan M."/>
            <person name="Riva A."/>
            <person name="Barbazuk W."/>
            <person name="Harkins T."/>
        </authorList>
    </citation>
    <scope>NUCLEOTIDE SEQUENCE [LARGE SCALE GENOMIC DNA]</scope>
    <source>
        <strain evidence="6">cv. Jamaican Lion 4</strain>
        <tissue evidence="5">Leaf</tissue>
    </source>
</reference>
<keyword evidence="1" id="KW-0378">Hydrolase</keyword>
<feature type="region of interest" description="Disordered" evidence="2">
    <location>
        <begin position="1"/>
        <end position="34"/>
    </location>
</feature>
<feature type="non-terminal residue" evidence="5">
    <location>
        <position position="1"/>
    </location>
</feature>
<dbReference type="GO" id="GO:0080030">
    <property type="term" value="F:methyl indole-3-acetate esterase activity"/>
    <property type="evidence" value="ECO:0007669"/>
    <property type="project" value="TreeGrafter"/>
</dbReference>
<evidence type="ECO:0000259" key="3">
    <source>
        <dbReference type="Pfam" id="PF00561"/>
    </source>
</evidence>
<dbReference type="Pfam" id="PF12697">
    <property type="entry name" value="Abhydrolase_6"/>
    <property type="match status" value="2"/>
</dbReference>
<feature type="domain" description="AB hydrolase-1" evidence="4">
    <location>
        <begin position="340"/>
        <end position="554"/>
    </location>
</feature>
<feature type="domain" description="AB hydrolase-1" evidence="4">
    <location>
        <begin position="639"/>
        <end position="806"/>
    </location>
</feature>
<dbReference type="GO" id="GO:0080031">
    <property type="term" value="F:methyl salicylate esterase activity"/>
    <property type="evidence" value="ECO:0007669"/>
    <property type="project" value="TreeGrafter"/>
</dbReference>
<evidence type="ECO:0000256" key="2">
    <source>
        <dbReference type="SAM" id="MobiDB-lite"/>
    </source>
</evidence>
<comment type="caution">
    <text evidence="5">The sequence shown here is derived from an EMBL/GenBank/DDBJ whole genome shotgun (WGS) entry which is preliminary data.</text>
</comment>
<keyword evidence="6" id="KW-1185">Reference proteome</keyword>
<dbReference type="Gene3D" id="3.40.50.1820">
    <property type="entry name" value="alpha/beta hydrolase"/>
    <property type="match status" value="6"/>
</dbReference>
<accession>A0A7J6GCD0</accession>
<dbReference type="FunFam" id="3.40.50.1820:FF:000025">
    <property type="entry name" value="putative methylesterase 11, chloroplastic"/>
    <property type="match status" value="1"/>
</dbReference>
<evidence type="ECO:0000256" key="1">
    <source>
        <dbReference type="ARBA" id="ARBA00022801"/>
    </source>
</evidence>
<dbReference type="EMBL" id="JAATIQ010000118">
    <property type="protein sequence ID" value="KAF4380611.1"/>
    <property type="molecule type" value="Genomic_DNA"/>
</dbReference>
<organism evidence="5 6">
    <name type="scientific">Cannabis sativa</name>
    <name type="common">Hemp</name>
    <name type="synonym">Marijuana</name>
    <dbReference type="NCBI Taxonomy" id="3483"/>
    <lineage>
        <taxon>Eukaryota</taxon>
        <taxon>Viridiplantae</taxon>
        <taxon>Streptophyta</taxon>
        <taxon>Embryophyta</taxon>
        <taxon>Tracheophyta</taxon>
        <taxon>Spermatophyta</taxon>
        <taxon>Magnoliopsida</taxon>
        <taxon>eudicotyledons</taxon>
        <taxon>Gunneridae</taxon>
        <taxon>Pentapetalae</taxon>
        <taxon>rosids</taxon>
        <taxon>fabids</taxon>
        <taxon>Rosales</taxon>
        <taxon>Cannabaceae</taxon>
        <taxon>Cannabis</taxon>
    </lineage>
</organism>
<dbReference type="SUPFAM" id="SSF53474">
    <property type="entry name" value="alpha/beta-Hydrolases"/>
    <property type="match status" value="4"/>
</dbReference>
<name>A0A7J6GCD0_CANSA</name>
<evidence type="ECO:0000313" key="6">
    <source>
        <dbReference type="Proteomes" id="UP000583929"/>
    </source>
</evidence>
<dbReference type="InterPro" id="IPR029058">
    <property type="entry name" value="AB_hydrolase_fold"/>
</dbReference>
<gene>
    <name evidence="5" type="ORF">G4B88_008762</name>
</gene>
<dbReference type="InterPro" id="IPR045889">
    <property type="entry name" value="MES/HNL"/>
</dbReference>
<evidence type="ECO:0000313" key="5">
    <source>
        <dbReference type="EMBL" id="KAF4380611.1"/>
    </source>
</evidence>
<dbReference type="PANTHER" id="PTHR10992:SF1032">
    <property type="entry name" value="METHYLESTERASE 17"/>
    <property type="match status" value="1"/>
</dbReference>
<evidence type="ECO:0000259" key="4">
    <source>
        <dbReference type="Pfam" id="PF12697"/>
    </source>
</evidence>
<feature type="domain" description="AB hydrolase-1" evidence="3">
    <location>
        <begin position="882"/>
        <end position="998"/>
    </location>
</feature>
<dbReference type="GO" id="GO:0009696">
    <property type="term" value="P:salicylic acid metabolic process"/>
    <property type="evidence" value="ECO:0007669"/>
    <property type="project" value="TreeGrafter"/>
</dbReference>
<proteinExistence type="predicted"/>
<dbReference type="AlphaFoldDB" id="A0A7J6GCD0"/>
<dbReference type="PANTHER" id="PTHR10992">
    <property type="entry name" value="METHYLESTERASE FAMILY MEMBER"/>
    <property type="match status" value="1"/>
</dbReference>
<dbReference type="Proteomes" id="UP000583929">
    <property type="component" value="Unassembled WGS sequence"/>
</dbReference>
<sequence>GSTSIVELSRTGLKKKNMGEREGESESNYNNDNNNGKGSGLEFVLVHGSSHGGWCWYKIRTLLETSGHKVTCLDLKASGIDSSDPNTILTFDHYNQPLTNFMASLPPNQKGEPDLSEYGDVSELIYGLGPDQTPTSVIIKPQFQSMLMYNTSPIEDSTLAKMVLRPAPLRAFQGATFVKGPGCDSVRRVYIKTLQDRVIKQEQQDAMIRRWPPSQIFLSDTDHSPAFSNPRGLVRLLLQAANGVNYPPSHIRISFFFGGRLSPTTERLSLTSKSSHDSSSKKAPPVPVVHCLSRAHHCCHFSFSMIRLRRLEVDMEIRKVMSGSNSNDNNNNKEEQQFHFVLVHGAGHGGWCWYKIRTLLEAAGHKVTCPDLKCSGIDPTDFNTVFSFADYNQPLTSFISSLPPNHKVIVVGHSAGGKSVTDVILKFADKVHIALGDANAYELIYGLGLDQPPTGIMVKPELRRQLLYNESPLEDFTLASMLLRPSPARAYMDVSQEGSCDVNSVPRVFIRTMKDNLFKQENQEKMIKQWPPSKVFAIHESDHCPFFSTPDVLFSLLLERVAAQRSHHQIQNDVPVVVTMLETETVVLQYWKQMNWVRQWGSGKIRHRRLEVDMEIRKIMSDSNSNDNNNNKEEQQFHFVLVHGAGHGGWCWYKIRTLLEAAGHKVTCLDLKCSGIDPTDFNTVFTFADYNQPLTSFISSLPPNHKVIVVGHSAGGKSVTDVIHKFADKVHIAIYVAAAMVNTTSTKQLENADSVEFIYGLGLDQPPTGFMVKPEFRCQLLYNESPVEDFTLASMLLRPSPARPLIKVVEEGSCDENAVVVPRVFIKTMKDKIFKQEDQEEMIRQWPPSKVFAIHEKLMKKKKVVEMGSSEESGSNNNGEVHFVLVHGAGHGGWCWYKIRILLQGCGYKVTCIDLKCSGIDPTDYNTIFTFADYNEPLTTFISNLPPNEKIILVGHSIGGRSVTEALHQFPNKINMVIYVAAMMVNLPFNFRTNASQYNMDMGDKCIGDKGAMEDILFPTITDKETQLLQRKRKSMSDLNPTQLGRALPGANSSYEFVMGTKGLPLPTGIMVKPELQNQVLYNLSPIEDSTMASMLLRPSPVWSLLDLNFGKGGEGAESVARVYIKTLKDEMCSPLMQDLMILMWPPTHVFTIESDHSPFFSKPDQLFSLFVQALSSITTS</sequence>
<dbReference type="Pfam" id="PF00561">
    <property type="entry name" value="Abhydrolase_1"/>
    <property type="match status" value="1"/>
</dbReference>
<protein>
    <recommendedName>
        <fullName evidence="3 4">AB hydrolase-1 domain-containing protein</fullName>
    </recommendedName>
</protein>
<dbReference type="InterPro" id="IPR000073">
    <property type="entry name" value="AB_hydrolase_1"/>
</dbReference>
<dbReference type="GO" id="GO:0009694">
    <property type="term" value="P:jasmonic acid metabolic process"/>
    <property type="evidence" value="ECO:0007669"/>
    <property type="project" value="TreeGrafter"/>
</dbReference>